<dbReference type="STRING" id="1094489.BAnh1_12480"/>
<dbReference type="AlphaFoldDB" id="M1P5J2"/>
<dbReference type="PROSITE" id="PS51257">
    <property type="entry name" value="PROKAR_LIPOPROTEIN"/>
    <property type="match status" value="1"/>
</dbReference>
<accession>M1P5J2</accession>
<proteinExistence type="predicted"/>
<dbReference type="KEGG" id="baus:BAnh1_12480"/>
<organism evidence="1 2">
    <name type="scientific">Bartonella australis (strain Aust/NH1)</name>
    <dbReference type="NCBI Taxonomy" id="1094489"/>
    <lineage>
        <taxon>Bacteria</taxon>
        <taxon>Pseudomonadati</taxon>
        <taxon>Pseudomonadota</taxon>
        <taxon>Alphaproteobacteria</taxon>
        <taxon>Hyphomicrobiales</taxon>
        <taxon>Bartonellaceae</taxon>
        <taxon>Bartonella</taxon>
    </lineage>
</organism>
<protein>
    <recommendedName>
        <fullName evidence="3">Lipoprotein</fullName>
    </recommendedName>
</protein>
<evidence type="ECO:0000313" key="1">
    <source>
        <dbReference type="EMBL" id="AGF75115.1"/>
    </source>
</evidence>
<dbReference type="EMBL" id="CP003123">
    <property type="protein sequence ID" value="AGF75115.1"/>
    <property type="molecule type" value="Genomic_DNA"/>
</dbReference>
<keyword evidence="2" id="KW-1185">Reference proteome</keyword>
<evidence type="ECO:0008006" key="3">
    <source>
        <dbReference type="Google" id="ProtNLM"/>
    </source>
</evidence>
<dbReference type="Proteomes" id="UP000011729">
    <property type="component" value="Chromosome"/>
</dbReference>
<sequence length="59" mass="6306">MKAILKNLMILFLGSIFIVGCGRKGTLESLPSTAAEPLQGALISKSKADKSFVLDQLIQ</sequence>
<dbReference type="eggNOG" id="COG5567">
    <property type="taxonomic scope" value="Bacteria"/>
</dbReference>
<dbReference type="HOGENOM" id="CLU_189713_0_0_5"/>
<gene>
    <name evidence="1" type="ordered locus">BAnh1_12480</name>
</gene>
<dbReference type="RefSeq" id="WP_015398618.1">
    <property type="nucleotide sequence ID" value="NC_020300.1"/>
</dbReference>
<dbReference type="PATRIC" id="fig|1094489.3.peg.1523"/>
<dbReference type="OrthoDB" id="7926647at2"/>
<reference evidence="1 2" key="1">
    <citation type="journal article" date="2013" name="PLoS Genet.">
        <title>A gene transfer agent and a dynamic repertoire of secretion systems hold the keys to the explosive radiation of the emerging pathogen Bartonella.</title>
        <authorList>
            <person name="Guy L."/>
            <person name="Nystedt B."/>
            <person name="Toft C."/>
            <person name="Zaremba-Niedzwiedzka K."/>
            <person name="Berglund E.C."/>
            <person name="Granberg F."/>
            <person name="Naslund K."/>
            <person name="Eriksson A.S."/>
            <person name="Andersson S.G."/>
        </authorList>
    </citation>
    <scope>NUCLEOTIDE SEQUENCE [LARGE SCALE GENOMIC DNA]</scope>
    <source>
        <strain evidence="1 2">Aust/NH1</strain>
    </source>
</reference>
<name>M1P5J2_BARAA</name>
<evidence type="ECO:0000313" key="2">
    <source>
        <dbReference type="Proteomes" id="UP000011729"/>
    </source>
</evidence>